<reference evidence="2" key="1">
    <citation type="journal article" date="2020" name="Stud. Mycol.">
        <title>101 Dothideomycetes genomes: a test case for predicting lifestyles and emergence of pathogens.</title>
        <authorList>
            <person name="Haridas S."/>
            <person name="Albert R."/>
            <person name="Binder M."/>
            <person name="Bloem J."/>
            <person name="Labutti K."/>
            <person name="Salamov A."/>
            <person name="Andreopoulos B."/>
            <person name="Baker S."/>
            <person name="Barry K."/>
            <person name="Bills G."/>
            <person name="Bluhm B."/>
            <person name="Cannon C."/>
            <person name="Castanera R."/>
            <person name="Culley D."/>
            <person name="Daum C."/>
            <person name="Ezra D."/>
            <person name="Gonzalez J."/>
            <person name="Henrissat B."/>
            <person name="Kuo A."/>
            <person name="Liang C."/>
            <person name="Lipzen A."/>
            <person name="Lutzoni F."/>
            <person name="Magnuson J."/>
            <person name="Mondo S."/>
            <person name="Nolan M."/>
            <person name="Ohm R."/>
            <person name="Pangilinan J."/>
            <person name="Park H.-J."/>
            <person name="Ramirez L."/>
            <person name="Alfaro M."/>
            <person name="Sun H."/>
            <person name="Tritt A."/>
            <person name="Yoshinaga Y."/>
            <person name="Zwiers L.-H."/>
            <person name="Turgeon B."/>
            <person name="Goodwin S."/>
            <person name="Spatafora J."/>
            <person name="Crous P."/>
            <person name="Grigoriev I."/>
        </authorList>
    </citation>
    <scope>NUCLEOTIDE SEQUENCE</scope>
    <source>
        <strain evidence="2">CBS 627.86</strain>
    </source>
</reference>
<protein>
    <submittedName>
        <fullName evidence="2">Uncharacterized protein</fullName>
    </submittedName>
</protein>
<feature type="transmembrane region" description="Helical" evidence="1">
    <location>
        <begin position="169"/>
        <end position="188"/>
    </location>
</feature>
<name>A0A6A5YLD7_9PLEO</name>
<keyword evidence="1" id="KW-1133">Transmembrane helix</keyword>
<accession>A0A6A5YLD7</accession>
<keyword evidence="1" id="KW-0812">Transmembrane</keyword>
<dbReference type="AlphaFoldDB" id="A0A6A5YLD7"/>
<keyword evidence="3" id="KW-1185">Reference proteome</keyword>
<evidence type="ECO:0000256" key="1">
    <source>
        <dbReference type="SAM" id="Phobius"/>
    </source>
</evidence>
<dbReference type="OrthoDB" id="3009728at2759"/>
<proteinExistence type="predicted"/>
<feature type="transmembrane region" description="Helical" evidence="1">
    <location>
        <begin position="208"/>
        <end position="228"/>
    </location>
</feature>
<dbReference type="Proteomes" id="UP000799770">
    <property type="component" value="Unassembled WGS sequence"/>
</dbReference>
<feature type="transmembrane region" description="Helical" evidence="1">
    <location>
        <begin position="298"/>
        <end position="317"/>
    </location>
</feature>
<feature type="transmembrane region" description="Helical" evidence="1">
    <location>
        <begin position="270"/>
        <end position="292"/>
    </location>
</feature>
<evidence type="ECO:0000313" key="2">
    <source>
        <dbReference type="EMBL" id="KAF2107021.1"/>
    </source>
</evidence>
<sequence>MAPQIDIQTLFVLSFARSVYAKFSVVYQGIATAGRDTCTLNLTQYQIEKPSSCGAIFRCILTELDNYDQAILSSGNAILGFIPTVVTLLSATDDDLLRIHAEYPILAFLLSITNISTTNPYTRTIRPVEIKRLTDTETASSLDAQQKDLGPHNHIIPLNRNSSDSHATIIVYHLTALAGAAVVIWQTIDLGQKAVLTWACWTEFYPALWVLLGTLQHILAVCCLRLSLRDSADPRNTSLGIWQPQLTTAKLDLELAHPKFAHWAKACVELLSNVTFLYGTVVFSSLSLVSGVNAIKVLVVYGFVPVFTRIMAAMVIGRQYPTSRI</sequence>
<gene>
    <name evidence="2" type="ORF">BDV96DRAFT_589992</name>
</gene>
<keyword evidence="1" id="KW-0472">Membrane</keyword>
<evidence type="ECO:0000313" key="3">
    <source>
        <dbReference type="Proteomes" id="UP000799770"/>
    </source>
</evidence>
<organism evidence="2 3">
    <name type="scientific">Lophiotrema nucula</name>
    <dbReference type="NCBI Taxonomy" id="690887"/>
    <lineage>
        <taxon>Eukaryota</taxon>
        <taxon>Fungi</taxon>
        <taxon>Dikarya</taxon>
        <taxon>Ascomycota</taxon>
        <taxon>Pezizomycotina</taxon>
        <taxon>Dothideomycetes</taxon>
        <taxon>Pleosporomycetidae</taxon>
        <taxon>Pleosporales</taxon>
        <taxon>Lophiotremataceae</taxon>
        <taxon>Lophiotrema</taxon>
    </lineage>
</organism>
<dbReference type="EMBL" id="ML977357">
    <property type="protein sequence ID" value="KAF2107021.1"/>
    <property type="molecule type" value="Genomic_DNA"/>
</dbReference>